<dbReference type="AlphaFoldDB" id="A0A8G2CLB9"/>
<keyword evidence="9 10" id="KW-0198">Cysteine biosynthesis</keyword>
<dbReference type="GO" id="GO:0005829">
    <property type="term" value="C:cytosol"/>
    <property type="evidence" value="ECO:0007669"/>
    <property type="project" value="TreeGrafter"/>
</dbReference>
<feature type="binding site" evidence="11">
    <location>
        <position position="582"/>
    </location>
    <ligand>
        <name>FAD</name>
        <dbReference type="ChEBI" id="CHEBI:57692"/>
    </ligand>
</feature>
<dbReference type="GO" id="GO:0050660">
    <property type="term" value="F:flavin adenine dinucleotide binding"/>
    <property type="evidence" value="ECO:0007669"/>
    <property type="project" value="InterPro"/>
</dbReference>
<keyword evidence="4 10" id="KW-0288">FMN</keyword>
<keyword evidence="2 10" id="KW-0028">Amino-acid biosynthesis</keyword>
<dbReference type="OrthoDB" id="9803192at2"/>
<feature type="binding site" evidence="11">
    <location>
        <begin position="405"/>
        <end position="408"/>
    </location>
    <ligand>
        <name>FAD</name>
        <dbReference type="ChEBI" id="CHEBI:57692"/>
    </ligand>
</feature>
<evidence type="ECO:0000256" key="1">
    <source>
        <dbReference type="ARBA" id="ARBA00022448"/>
    </source>
</evidence>
<dbReference type="InterPro" id="IPR001433">
    <property type="entry name" value="OxRdtase_FAD/NAD-bd"/>
</dbReference>
<feature type="binding site" evidence="11">
    <location>
        <begin position="372"/>
        <end position="375"/>
    </location>
    <ligand>
        <name>FAD</name>
        <dbReference type="ChEBI" id="CHEBI:57692"/>
    </ligand>
</feature>
<dbReference type="EC" id="1.8.1.2" evidence="10"/>
<dbReference type="RefSeq" id="WP_029313138.1">
    <property type="nucleotide sequence ID" value="NZ_FTNE01000013.1"/>
</dbReference>
<evidence type="ECO:0000256" key="8">
    <source>
        <dbReference type="ARBA" id="ARBA00023002"/>
    </source>
</evidence>
<dbReference type="PRINTS" id="PR00369">
    <property type="entry name" value="FLAVODOXIN"/>
</dbReference>
<gene>
    <name evidence="14" type="ORF">SAMN05421828_11313</name>
</gene>
<dbReference type="GO" id="GO:0010181">
    <property type="term" value="F:FMN binding"/>
    <property type="evidence" value="ECO:0007669"/>
    <property type="project" value="InterPro"/>
</dbReference>
<dbReference type="PANTHER" id="PTHR19384:SF128">
    <property type="entry name" value="NADPH OXIDOREDUCTASE A"/>
    <property type="match status" value="1"/>
</dbReference>
<feature type="domain" description="FAD-binding FR-type" evidence="13">
    <location>
        <begin position="229"/>
        <end position="434"/>
    </location>
</feature>
<keyword evidence="15" id="KW-1185">Reference proteome</keyword>
<dbReference type="PANTHER" id="PTHR19384">
    <property type="entry name" value="NITRIC OXIDE SYNTHASE-RELATED"/>
    <property type="match status" value="1"/>
</dbReference>
<feature type="binding site" evidence="11">
    <location>
        <position position="547"/>
    </location>
    <ligand>
        <name>NADP(+)</name>
        <dbReference type="ChEBI" id="CHEBI:58349"/>
    </ligand>
</feature>
<feature type="binding site" evidence="11">
    <location>
        <begin position="511"/>
        <end position="515"/>
    </location>
    <ligand>
        <name>NADP(+)</name>
        <dbReference type="ChEBI" id="CHEBI:58349"/>
    </ligand>
</feature>
<dbReference type="UniPathway" id="UPA00140">
    <property type="reaction ID" value="UER00207"/>
</dbReference>
<dbReference type="SUPFAM" id="SSF52343">
    <property type="entry name" value="Ferredoxin reductase-like, C-terminal NADP-linked domain"/>
    <property type="match status" value="1"/>
</dbReference>
<dbReference type="InterPro" id="IPR003097">
    <property type="entry name" value="CysJ-like_FAD-binding"/>
</dbReference>
<keyword evidence="8 10" id="KW-0560">Oxidoreductase</keyword>
<organism evidence="14 15">
    <name type="scientific">Acidiphilium rubrum</name>
    <dbReference type="NCBI Taxonomy" id="526"/>
    <lineage>
        <taxon>Bacteria</taxon>
        <taxon>Pseudomonadati</taxon>
        <taxon>Pseudomonadota</taxon>
        <taxon>Alphaproteobacteria</taxon>
        <taxon>Acetobacterales</taxon>
        <taxon>Acidocellaceae</taxon>
        <taxon>Acidiphilium</taxon>
    </lineage>
</organism>
<dbReference type="InterPro" id="IPR001094">
    <property type="entry name" value="Flavdoxin-like"/>
</dbReference>
<dbReference type="InterPro" id="IPR023173">
    <property type="entry name" value="NADPH_Cyt_P450_Rdtase_alpha"/>
</dbReference>
<dbReference type="Pfam" id="PF00667">
    <property type="entry name" value="FAD_binding_1"/>
    <property type="match status" value="2"/>
</dbReference>
<feature type="binding site" evidence="11">
    <location>
        <position position="308"/>
    </location>
    <ligand>
        <name>FAD</name>
        <dbReference type="ChEBI" id="CHEBI:57692"/>
    </ligand>
</feature>
<dbReference type="SUPFAM" id="SSF63380">
    <property type="entry name" value="Riboflavin synthase domain-like"/>
    <property type="match status" value="1"/>
</dbReference>
<evidence type="ECO:0000256" key="4">
    <source>
        <dbReference type="ARBA" id="ARBA00022643"/>
    </source>
</evidence>
<name>A0A8G2CLB9_ACIRU</name>
<evidence type="ECO:0000256" key="11">
    <source>
        <dbReference type="PIRSR" id="PIRSR000207-1"/>
    </source>
</evidence>
<dbReference type="PRINTS" id="PR00371">
    <property type="entry name" value="FPNCR"/>
</dbReference>
<dbReference type="PROSITE" id="PS50902">
    <property type="entry name" value="FLAVODOXIN_LIKE"/>
    <property type="match status" value="1"/>
</dbReference>
<dbReference type="Gene3D" id="3.40.50.80">
    <property type="entry name" value="Nucleotide-binding domain of ferredoxin-NADP reductase (FNR) module"/>
    <property type="match status" value="1"/>
</dbReference>
<comment type="function">
    <text evidence="10">Component of the sulfite reductase complex that catalyzes the 6-electron reduction of sulfite to sulfide. This is one of several activities required for the biosynthesis of L-cysteine from sulfate. The flavoprotein component catalyzes the electron flow from NADPH -&gt; FAD -&gt; FMN to the hemoprotein component.</text>
</comment>
<evidence type="ECO:0000256" key="3">
    <source>
        <dbReference type="ARBA" id="ARBA00022630"/>
    </source>
</evidence>
<feature type="binding site" evidence="11">
    <location>
        <position position="396"/>
    </location>
    <ligand>
        <name>FAD</name>
        <dbReference type="ChEBI" id="CHEBI:57692"/>
    </ligand>
</feature>
<proteinExistence type="predicted"/>
<dbReference type="Gene3D" id="3.40.50.360">
    <property type="match status" value="1"/>
</dbReference>
<dbReference type="InterPro" id="IPR039261">
    <property type="entry name" value="FNR_nucleotide-bd"/>
</dbReference>
<dbReference type="GO" id="GO:0019344">
    <property type="term" value="P:cysteine biosynthetic process"/>
    <property type="evidence" value="ECO:0007669"/>
    <property type="project" value="UniProtKB-KW"/>
</dbReference>
<dbReference type="Proteomes" id="UP000186308">
    <property type="component" value="Unassembled WGS sequence"/>
</dbReference>
<evidence type="ECO:0000256" key="5">
    <source>
        <dbReference type="ARBA" id="ARBA00022827"/>
    </source>
</evidence>
<evidence type="ECO:0000256" key="2">
    <source>
        <dbReference type="ARBA" id="ARBA00022605"/>
    </source>
</evidence>
<dbReference type="CDD" id="cd06199">
    <property type="entry name" value="SiR"/>
    <property type="match status" value="1"/>
</dbReference>
<dbReference type="Pfam" id="PF00175">
    <property type="entry name" value="NAD_binding_1"/>
    <property type="match status" value="1"/>
</dbReference>
<keyword evidence="3 10" id="KW-0285">Flavoprotein</keyword>
<dbReference type="InterPro" id="IPR008254">
    <property type="entry name" value="Flavodoxin/NO_synth"/>
</dbReference>
<protein>
    <recommendedName>
        <fullName evidence="10">Sulfite reductase [NADPH] flavoprotein alpha-component</fullName>
        <shortName evidence="10">SiR-FP</shortName>
        <ecNumber evidence="10">1.8.1.2</ecNumber>
    </recommendedName>
</protein>
<comment type="pathway">
    <text evidence="10">Sulfur metabolism; hydrogen sulfide biosynthesis; hydrogen sulfide from sulfite (NADPH route): step 1/1.</text>
</comment>
<dbReference type="SUPFAM" id="SSF52218">
    <property type="entry name" value="Flavoproteins"/>
    <property type="match status" value="1"/>
</dbReference>
<keyword evidence="1 10" id="KW-0813">Transport</keyword>
<evidence type="ECO:0000313" key="14">
    <source>
        <dbReference type="EMBL" id="SIQ98764.1"/>
    </source>
</evidence>
<dbReference type="InterPro" id="IPR001709">
    <property type="entry name" value="Flavoprot_Pyr_Nucl_cyt_Rdtase"/>
</dbReference>
<evidence type="ECO:0000256" key="7">
    <source>
        <dbReference type="ARBA" id="ARBA00022982"/>
    </source>
</evidence>
<dbReference type="GO" id="GO:0004783">
    <property type="term" value="F:sulfite reductase (NADPH) activity"/>
    <property type="evidence" value="ECO:0007669"/>
    <property type="project" value="UniProtKB-EC"/>
</dbReference>
<accession>A0A8G2CLB9</accession>
<feature type="binding site" evidence="11">
    <location>
        <begin position="116"/>
        <end position="119"/>
    </location>
    <ligand>
        <name>FMN</name>
        <dbReference type="ChEBI" id="CHEBI:58210"/>
    </ligand>
</feature>
<dbReference type="GO" id="GO:0070814">
    <property type="term" value="P:hydrogen sulfide biosynthetic process"/>
    <property type="evidence" value="ECO:0007669"/>
    <property type="project" value="UniProtKB-UniPathway"/>
</dbReference>
<evidence type="ECO:0000313" key="15">
    <source>
        <dbReference type="Proteomes" id="UP000186308"/>
    </source>
</evidence>
<dbReference type="Gene3D" id="1.20.990.10">
    <property type="entry name" value="NADPH-cytochrome p450 Reductase, Chain A, domain 3"/>
    <property type="match status" value="1"/>
</dbReference>
<comment type="cofactor">
    <cofactor evidence="10 11">
        <name>FAD</name>
        <dbReference type="ChEBI" id="CHEBI:57692"/>
    </cofactor>
    <text evidence="10 11">Binds 1 FAD per subunit.</text>
</comment>
<dbReference type="InterPro" id="IPR017927">
    <property type="entry name" value="FAD-bd_FR_type"/>
</dbReference>
<feature type="domain" description="Flavodoxin-like" evidence="12">
    <location>
        <begin position="63"/>
        <end position="201"/>
    </location>
</feature>
<evidence type="ECO:0000256" key="10">
    <source>
        <dbReference type="PIRNR" id="PIRNR000207"/>
    </source>
</evidence>
<evidence type="ECO:0000256" key="6">
    <source>
        <dbReference type="ARBA" id="ARBA00022857"/>
    </source>
</evidence>
<dbReference type="PIRSF" id="PIRSF000207">
    <property type="entry name" value="SiR-FP_CysJ"/>
    <property type="match status" value="1"/>
</dbReference>
<evidence type="ECO:0000259" key="12">
    <source>
        <dbReference type="PROSITE" id="PS50902"/>
    </source>
</evidence>
<feature type="binding site" evidence="11">
    <location>
        <position position="342"/>
    </location>
    <ligand>
        <name>FAD</name>
        <dbReference type="ChEBI" id="CHEBI:57692"/>
    </ligand>
</feature>
<feature type="binding site" evidence="11">
    <location>
        <begin position="505"/>
        <end position="506"/>
    </location>
    <ligand>
        <name>NADP(+)</name>
        <dbReference type="ChEBI" id="CHEBI:58349"/>
    </ligand>
</feature>
<evidence type="ECO:0000259" key="13">
    <source>
        <dbReference type="PROSITE" id="PS51384"/>
    </source>
</evidence>
<keyword evidence="5 10" id="KW-0274">FAD</keyword>
<feature type="binding site" evidence="11">
    <location>
        <begin position="152"/>
        <end position="161"/>
    </location>
    <ligand>
        <name>FMN</name>
        <dbReference type="ChEBI" id="CHEBI:58210"/>
    </ligand>
</feature>
<keyword evidence="7 10" id="KW-0249">Electron transport</keyword>
<comment type="subunit">
    <text evidence="10">Alpha(8)-beta(8). The alpha component is a flavoprotein, the beta component is a hemoprotein.</text>
</comment>
<dbReference type="InterPro" id="IPR029039">
    <property type="entry name" value="Flavoprotein-like_sf"/>
</dbReference>
<comment type="cofactor">
    <cofactor evidence="10 11">
        <name>FMN</name>
        <dbReference type="ChEBI" id="CHEBI:58210"/>
    </cofactor>
    <text evidence="10 11">Binds 1 FMN per subunit.</text>
</comment>
<dbReference type="Gene3D" id="2.40.30.10">
    <property type="entry name" value="Translation factors"/>
    <property type="match status" value="1"/>
</dbReference>
<dbReference type="InterPro" id="IPR010199">
    <property type="entry name" value="CysJ"/>
</dbReference>
<dbReference type="PROSITE" id="PS51384">
    <property type="entry name" value="FAD_FR"/>
    <property type="match status" value="1"/>
</dbReference>
<dbReference type="InterPro" id="IPR017938">
    <property type="entry name" value="Riboflavin_synthase-like_b-brl"/>
</dbReference>
<sequence length="582" mass="62299">MTKTAKLPRTAPFAPEEIIALDQVIGRASAVQRAWLTGFLAGIDAAGTEAAPLAAAPSVKTKLTILYGTESGNAEALAGAAKRDAQKRGFAPRLLDMADADLATLKDTVNLLVIASTWGEGEPPQRAAPFMRALMADGAPTLDGVNFAVLALGDSSYAQFCETGKQIDARFEALGGVRIAERLDCDLDYETPAAGFIASLLEKLTPAADAGSVIHVDFHRAEAEPVGKTAPFAAEIAALHAITSSRSSSETLHLELDLTGSGIAYQPGDTLGIAPENDPALVGAVLRATGLLDDSAAHSALTRERDITTLSGKLIQDYAALTGDAALATLAADAEARGRFIAGRQPIDLFETYPHTLTTAQLTSLLRKLPPRYYSIASSQRLVGEAAHLAIAKVAYESEGRARLGVASGMIAERRKTGGSINVHVKANPHFRLPETNETPIVMIGAGTGIAPYRAFLQEREALGIAGKSWLIFGHRHFLHDFLYQLDIQDWLKSGVLGRLDLAFSRDQPEKRYVQHVLWNQRHDLRAQLDQGATLYLCGDAKAMARDVDATIVRILGKDDADRGQHELDALIAAGRYKKDVY</sequence>
<dbReference type="Pfam" id="PF00258">
    <property type="entry name" value="Flavodoxin_1"/>
    <property type="match status" value="1"/>
</dbReference>
<keyword evidence="6 10" id="KW-0521">NADP</keyword>
<reference evidence="14 15" key="1">
    <citation type="submission" date="2017-01" db="EMBL/GenBank/DDBJ databases">
        <authorList>
            <person name="Varghese N."/>
            <person name="Submissions S."/>
        </authorList>
    </citation>
    <scope>NUCLEOTIDE SEQUENCE [LARGE SCALE GENOMIC DNA]</scope>
    <source>
        <strain evidence="14 15">ATCC 35905</strain>
    </source>
</reference>
<dbReference type="EMBL" id="FTNE01000013">
    <property type="protein sequence ID" value="SIQ98764.1"/>
    <property type="molecule type" value="Genomic_DNA"/>
</dbReference>
<comment type="catalytic activity">
    <reaction evidence="10">
        <text>hydrogen sulfide + 3 NADP(+) + 3 H2O = sulfite + 3 NADPH + 4 H(+)</text>
        <dbReference type="Rhea" id="RHEA:13801"/>
        <dbReference type="ChEBI" id="CHEBI:15377"/>
        <dbReference type="ChEBI" id="CHEBI:15378"/>
        <dbReference type="ChEBI" id="CHEBI:17359"/>
        <dbReference type="ChEBI" id="CHEBI:29919"/>
        <dbReference type="ChEBI" id="CHEBI:57783"/>
        <dbReference type="ChEBI" id="CHEBI:58349"/>
        <dbReference type="EC" id="1.8.1.2"/>
    </reaction>
</comment>
<comment type="caution">
    <text evidence="14">The sequence shown here is derived from an EMBL/GenBank/DDBJ whole genome shotgun (WGS) entry which is preliminary data.</text>
</comment>
<evidence type="ECO:0000256" key="9">
    <source>
        <dbReference type="ARBA" id="ARBA00023192"/>
    </source>
</evidence>